<dbReference type="EMBL" id="NARP01000021">
    <property type="protein sequence ID" value="OTP99075.1"/>
    <property type="molecule type" value="Genomic_DNA"/>
</dbReference>
<feature type="transmembrane region" description="Helical" evidence="1">
    <location>
        <begin position="210"/>
        <end position="233"/>
    </location>
</feature>
<keyword evidence="1" id="KW-0812">Transmembrane</keyword>
<feature type="transmembrane region" description="Helical" evidence="1">
    <location>
        <begin position="58"/>
        <end position="78"/>
    </location>
</feature>
<evidence type="ECO:0000313" key="3">
    <source>
        <dbReference type="EMBL" id="OTQ10627.1"/>
    </source>
</evidence>
<organism evidence="2 5">
    <name type="scientific">Gilliamella apicola</name>
    <dbReference type="NCBI Taxonomy" id="1196095"/>
    <lineage>
        <taxon>Bacteria</taxon>
        <taxon>Pseudomonadati</taxon>
        <taxon>Pseudomonadota</taxon>
        <taxon>Gammaproteobacteria</taxon>
        <taxon>Orbales</taxon>
        <taxon>Orbaceae</taxon>
        <taxon>Gilliamella</taxon>
    </lineage>
</organism>
<keyword evidence="1" id="KW-1133">Transmembrane helix</keyword>
<feature type="transmembrane region" description="Helical" evidence="1">
    <location>
        <begin position="12"/>
        <end position="38"/>
    </location>
</feature>
<evidence type="ECO:0000313" key="4">
    <source>
        <dbReference type="Proteomes" id="UP000194800"/>
    </source>
</evidence>
<feature type="transmembrane region" description="Helical" evidence="1">
    <location>
        <begin position="90"/>
        <end position="115"/>
    </location>
</feature>
<reference evidence="4 5" key="1">
    <citation type="submission" date="2017-03" db="EMBL/GenBank/DDBJ databases">
        <title>Comparative genomics of honeybee gut symbionts reveal geographically distinct and subgroup specific antibiotic resistance.</title>
        <authorList>
            <person name="Ludvigsen J."/>
            <person name="Porcellato D."/>
            <person name="Labee-Lund T.M."/>
            <person name="Amdam G.V."/>
            <person name="Rudi K."/>
        </authorList>
    </citation>
    <scope>NUCLEOTIDE SEQUENCE [LARGE SCALE GENOMIC DNA]</scope>
    <source>
        <strain evidence="2 5">A-7-12</strain>
        <strain evidence="3 4">A-9-12</strain>
    </source>
</reference>
<keyword evidence="1" id="KW-0472">Membrane</keyword>
<gene>
    <name evidence="3" type="ORF">B6C91_05065</name>
    <name evidence="2" type="ORF">B6D08_08780</name>
</gene>
<feature type="transmembrane region" description="Helical" evidence="1">
    <location>
        <begin position="127"/>
        <end position="157"/>
    </location>
</feature>
<keyword evidence="4" id="KW-1185">Reference proteome</keyword>
<accession>A0A242NHY0</accession>
<comment type="caution">
    <text evidence="2">The sequence shown here is derived from an EMBL/GenBank/DDBJ whole genome shotgun (WGS) entry which is preliminary data.</text>
</comment>
<proteinExistence type="predicted"/>
<sequence>MSIKTEKLAFFKLPFIFIVLFFFCSTLTFNIKFGITFISTFHDYQFLWSILYKFTPYQLLRTIPECLLLFGISAISLYRVNVHQVTFKNITLLIFNIIIVCIIGYLINAIAEAIFDNVLIKVINVASWLFILVLCIIPSCLFYLFSGLFTYFYIKILNNYFDKSKRTFELTIINSTKIHFILFLVFFFFILIAFPSFILDVLVHNSYYFISFWEHIFLPIGCYLFSLLVVILISKNMFTQMFVVLQTDRIIKCAISLNVIIFLLNFILWKLANWLIYYVLSQNTELTSIVIILLGTISFILSCLIIRRLTKYYFHPAVKYKINL</sequence>
<dbReference type="EMBL" id="NART01000015">
    <property type="protein sequence ID" value="OTQ10627.1"/>
    <property type="molecule type" value="Genomic_DNA"/>
</dbReference>
<feature type="transmembrane region" description="Helical" evidence="1">
    <location>
        <begin position="254"/>
        <end position="280"/>
    </location>
</feature>
<dbReference type="AlphaFoldDB" id="A0A242NHY0"/>
<dbReference type="Proteomes" id="UP000194800">
    <property type="component" value="Unassembled WGS sequence"/>
</dbReference>
<dbReference type="Proteomes" id="UP000194977">
    <property type="component" value="Unassembled WGS sequence"/>
</dbReference>
<evidence type="ECO:0000313" key="5">
    <source>
        <dbReference type="Proteomes" id="UP000194977"/>
    </source>
</evidence>
<protein>
    <submittedName>
        <fullName evidence="2">Uncharacterized protein</fullName>
    </submittedName>
</protein>
<evidence type="ECO:0000256" key="1">
    <source>
        <dbReference type="SAM" id="Phobius"/>
    </source>
</evidence>
<feature type="transmembrane region" description="Helical" evidence="1">
    <location>
        <begin position="286"/>
        <end position="306"/>
    </location>
</feature>
<name>A0A242NHY0_9GAMM</name>
<feature type="transmembrane region" description="Helical" evidence="1">
    <location>
        <begin position="178"/>
        <end position="198"/>
    </location>
</feature>
<evidence type="ECO:0000313" key="2">
    <source>
        <dbReference type="EMBL" id="OTP99075.1"/>
    </source>
</evidence>